<dbReference type="Gene3D" id="2.40.160.210">
    <property type="entry name" value="Acyl-CoA thioesterase, double hotdog domain"/>
    <property type="match status" value="1"/>
</dbReference>
<organism evidence="3 4">
    <name type="scientific">Nocardia thailandica</name>
    <dbReference type="NCBI Taxonomy" id="257275"/>
    <lineage>
        <taxon>Bacteria</taxon>
        <taxon>Bacillati</taxon>
        <taxon>Actinomycetota</taxon>
        <taxon>Actinomycetes</taxon>
        <taxon>Mycobacteriales</taxon>
        <taxon>Nocardiaceae</taxon>
        <taxon>Nocardia</taxon>
    </lineage>
</organism>
<evidence type="ECO:0000313" key="4">
    <source>
        <dbReference type="Proteomes" id="UP001601444"/>
    </source>
</evidence>
<dbReference type="InterPro" id="IPR042171">
    <property type="entry name" value="Acyl-CoA_hotdog"/>
</dbReference>
<dbReference type="EMBL" id="JBIAMX010000007">
    <property type="protein sequence ID" value="MFF0543989.1"/>
    <property type="molecule type" value="Genomic_DNA"/>
</dbReference>
<dbReference type="InterPro" id="IPR029069">
    <property type="entry name" value="HotDog_dom_sf"/>
</dbReference>
<dbReference type="Proteomes" id="UP001601444">
    <property type="component" value="Unassembled WGS sequence"/>
</dbReference>
<dbReference type="InterPro" id="IPR049449">
    <property type="entry name" value="TesB_ACOT8-like_N"/>
</dbReference>
<dbReference type="InterPro" id="IPR049450">
    <property type="entry name" value="ACOT8-like_C"/>
</dbReference>
<evidence type="ECO:0000259" key="2">
    <source>
        <dbReference type="Pfam" id="PF20789"/>
    </source>
</evidence>
<gene>
    <name evidence="3" type="ORF">ACFYTF_14250</name>
</gene>
<comment type="caution">
    <text evidence="3">The sequence shown here is derived from an EMBL/GenBank/DDBJ whole genome shotgun (WGS) entry which is preliminary data.</text>
</comment>
<reference evidence="3 4" key="1">
    <citation type="submission" date="2024-10" db="EMBL/GenBank/DDBJ databases">
        <title>The Natural Products Discovery Center: Release of the First 8490 Sequenced Strains for Exploring Actinobacteria Biosynthetic Diversity.</title>
        <authorList>
            <person name="Kalkreuter E."/>
            <person name="Kautsar S.A."/>
            <person name="Yang D."/>
            <person name="Bader C.D."/>
            <person name="Teijaro C.N."/>
            <person name="Fluegel L."/>
            <person name="Davis C.M."/>
            <person name="Simpson J.R."/>
            <person name="Lauterbach L."/>
            <person name="Steele A.D."/>
            <person name="Gui C."/>
            <person name="Meng S."/>
            <person name="Li G."/>
            <person name="Viehrig K."/>
            <person name="Ye F."/>
            <person name="Su P."/>
            <person name="Kiefer A.F."/>
            <person name="Nichols A."/>
            <person name="Cepeda A.J."/>
            <person name="Yan W."/>
            <person name="Fan B."/>
            <person name="Jiang Y."/>
            <person name="Adhikari A."/>
            <person name="Zheng C.-J."/>
            <person name="Schuster L."/>
            <person name="Cowan T.M."/>
            <person name="Smanski M.J."/>
            <person name="Chevrette M.G."/>
            <person name="De Carvalho L.P.S."/>
            <person name="Shen B."/>
        </authorList>
    </citation>
    <scope>NUCLEOTIDE SEQUENCE [LARGE SCALE GENOMIC DNA]</scope>
    <source>
        <strain evidence="3 4">NPDC004045</strain>
    </source>
</reference>
<proteinExistence type="predicted"/>
<dbReference type="Pfam" id="PF13622">
    <property type="entry name" value="4HBT_3"/>
    <property type="match status" value="1"/>
</dbReference>
<keyword evidence="4" id="KW-1185">Reference proteome</keyword>
<dbReference type="RefSeq" id="WP_387700612.1">
    <property type="nucleotide sequence ID" value="NZ_JBIAMX010000007.1"/>
</dbReference>
<feature type="domain" description="Acyl-CoA thioesterase-like N-terminal HotDog" evidence="1">
    <location>
        <begin position="32"/>
        <end position="107"/>
    </location>
</feature>
<sequence>MSVGTPEPSYFTRAGEVYTPTPWSLSLWAKRTLSGPPVCGLLAREVEHRYCADGFVPARFTVDLHQPVPAAPLTVDSELIRDGNRVRSAQAVLRADGRVVARAQALLHIRSTQPPGAVWRADRRPPLPPAEVLAAAGPTVHLFDSDADDTGWSIEMTRHQNDSRKRKWVRNIPVVAGEPGTPFGYAAMAGEQTSLVTNWGTEGIGFINTDVSINFARLPLGLEMGIEAESHLSFDGIAAGTAVLYDAEGSFAVCTVSALANERRQISGAAIDEYIPKRGTAQWAAQRS</sequence>
<name>A0ABW6PNN5_9NOCA</name>
<accession>A0ABW6PNN5</accession>
<protein>
    <submittedName>
        <fullName evidence="3">Acyl-CoA thioesterase domain-containing protein</fullName>
    </submittedName>
</protein>
<dbReference type="Pfam" id="PF20789">
    <property type="entry name" value="4HBT_3C"/>
    <property type="match status" value="1"/>
</dbReference>
<evidence type="ECO:0000313" key="3">
    <source>
        <dbReference type="EMBL" id="MFF0543989.1"/>
    </source>
</evidence>
<dbReference type="SUPFAM" id="SSF54637">
    <property type="entry name" value="Thioesterase/thiol ester dehydrase-isomerase"/>
    <property type="match status" value="1"/>
</dbReference>
<evidence type="ECO:0000259" key="1">
    <source>
        <dbReference type="Pfam" id="PF13622"/>
    </source>
</evidence>
<feature type="domain" description="Acyl-CoA thioesterase-like C-terminal" evidence="2">
    <location>
        <begin position="150"/>
        <end position="255"/>
    </location>
</feature>